<dbReference type="Proteomes" id="UP000822688">
    <property type="component" value="Chromosome 4"/>
</dbReference>
<dbReference type="EMBL" id="CM026424">
    <property type="protein sequence ID" value="KAG0581683.1"/>
    <property type="molecule type" value="Genomic_DNA"/>
</dbReference>
<dbReference type="AlphaFoldDB" id="A0A8T0IGU9"/>
<comment type="caution">
    <text evidence="2">The sequence shown here is derived from an EMBL/GenBank/DDBJ whole genome shotgun (WGS) entry which is preliminary data.</text>
</comment>
<gene>
    <name evidence="2" type="ORF">KC19_4G271600</name>
</gene>
<keyword evidence="3" id="KW-1185">Reference proteome</keyword>
<evidence type="ECO:0000313" key="3">
    <source>
        <dbReference type="Proteomes" id="UP000822688"/>
    </source>
</evidence>
<evidence type="ECO:0000313" key="2">
    <source>
        <dbReference type="EMBL" id="KAG0581683.1"/>
    </source>
</evidence>
<accession>A0A8T0IGU9</accession>
<feature type="signal peptide" evidence="1">
    <location>
        <begin position="1"/>
        <end position="20"/>
    </location>
</feature>
<keyword evidence="1" id="KW-0732">Signal</keyword>
<evidence type="ECO:0000256" key="1">
    <source>
        <dbReference type="SAM" id="SignalP"/>
    </source>
</evidence>
<reference evidence="2" key="1">
    <citation type="submission" date="2020-06" db="EMBL/GenBank/DDBJ databases">
        <title>WGS assembly of Ceratodon purpureus strain R40.</title>
        <authorList>
            <person name="Carey S.B."/>
            <person name="Jenkins J."/>
            <person name="Shu S."/>
            <person name="Lovell J.T."/>
            <person name="Sreedasyam A."/>
            <person name="Maumus F."/>
            <person name="Tiley G.P."/>
            <person name="Fernandez-Pozo N."/>
            <person name="Barry K."/>
            <person name="Chen C."/>
            <person name="Wang M."/>
            <person name="Lipzen A."/>
            <person name="Daum C."/>
            <person name="Saski C.A."/>
            <person name="Payton A.C."/>
            <person name="Mcbreen J.C."/>
            <person name="Conrad R.E."/>
            <person name="Kollar L.M."/>
            <person name="Olsson S."/>
            <person name="Huttunen S."/>
            <person name="Landis J.B."/>
            <person name="Wickett N.J."/>
            <person name="Johnson M.G."/>
            <person name="Rensing S.A."/>
            <person name="Grimwood J."/>
            <person name="Schmutz J."/>
            <person name="Mcdaniel S.F."/>
        </authorList>
    </citation>
    <scope>NUCLEOTIDE SEQUENCE</scope>
    <source>
        <strain evidence="2">R40</strain>
    </source>
</reference>
<feature type="chain" id="PRO_5035808289" evidence="1">
    <location>
        <begin position="21"/>
        <end position="56"/>
    </location>
</feature>
<proteinExistence type="predicted"/>
<protein>
    <submittedName>
        <fullName evidence="2">Uncharacterized protein</fullName>
    </submittedName>
</protein>
<sequence>MATAAEHMVIWCRLLEIVSACSKAVFLIPCQVRPQRLNFLVSQTKFHGRKAINLFI</sequence>
<name>A0A8T0IGU9_CERPU</name>
<organism evidence="2 3">
    <name type="scientific">Ceratodon purpureus</name>
    <name type="common">Fire moss</name>
    <name type="synonym">Dicranum purpureum</name>
    <dbReference type="NCBI Taxonomy" id="3225"/>
    <lineage>
        <taxon>Eukaryota</taxon>
        <taxon>Viridiplantae</taxon>
        <taxon>Streptophyta</taxon>
        <taxon>Embryophyta</taxon>
        <taxon>Bryophyta</taxon>
        <taxon>Bryophytina</taxon>
        <taxon>Bryopsida</taxon>
        <taxon>Dicranidae</taxon>
        <taxon>Pseudoditrichales</taxon>
        <taxon>Ditrichaceae</taxon>
        <taxon>Ceratodon</taxon>
    </lineage>
</organism>